<dbReference type="AlphaFoldDB" id="A0A8E5HL41"/>
<evidence type="ECO:0000256" key="1">
    <source>
        <dbReference type="SAM" id="MobiDB-lite"/>
    </source>
</evidence>
<keyword evidence="3" id="KW-1185">Reference proteome</keyword>
<feature type="region of interest" description="Disordered" evidence="1">
    <location>
        <begin position="126"/>
        <end position="149"/>
    </location>
</feature>
<accession>A0A8E5HL41</accession>
<organism evidence="2 3">
    <name type="scientific">Ustilaginoidea virens</name>
    <name type="common">Rice false smut fungus</name>
    <name type="synonym">Villosiclava virens</name>
    <dbReference type="NCBI Taxonomy" id="1159556"/>
    <lineage>
        <taxon>Eukaryota</taxon>
        <taxon>Fungi</taxon>
        <taxon>Dikarya</taxon>
        <taxon>Ascomycota</taxon>
        <taxon>Pezizomycotina</taxon>
        <taxon>Sordariomycetes</taxon>
        <taxon>Hypocreomycetidae</taxon>
        <taxon>Hypocreales</taxon>
        <taxon>Clavicipitaceae</taxon>
        <taxon>Ustilaginoidea</taxon>
    </lineage>
</organism>
<reference evidence="2" key="1">
    <citation type="submission" date="2020-03" db="EMBL/GenBank/DDBJ databases">
        <title>A mixture of massive structural variations and highly conserved coding sequences in Ustilaginoidea virens genome.</title>
        <authorList>
            <person name="Zhang K."/>
            <person name="Zhao Z."/>
            <person name="Zhang Z."/>
            <person name="Li Y."/>
            <person name="Hsiang T."/>
            <person name="Sun W."/>
        </authorList>
    </citation>
    <scope>NUCLEOTIDE SEQUENCE</scope>
    <source>
        <strain evidence="2">UV-8b</strain>
    </source>
</reference>
<dbReference type="KEGG" id="uvi:66062322"/>
<dbReference type="RefSeq" id="XP_042994976.1">
    <property type="nucleotide sequence ID" value="XM_043139042.1"/>
</dbReference>
<dbReference type="Proteomes" id="UP000027002">
    <property type="component" value="Chromosome 1"/>
</dbReference>
<sequence>MASTSTPLARGLGGSGVGRCSMWTGRQNVACDDDGSTSGRIPNSNALRFQKTLPSKFRGQAAPPSADCPDRKLGEAKRATEDRLARSLVENAGGPKSPMTSLAALVPRKGEPDGGTRRTTAITHVTRRSHSPGIRISTQPAETGGVGDPAALNSPTSRPRLLLVQLPYPLCVLAQFGRKPLTKGKDSGGWGSPTPGSRGRWHGFG</sequence>
<feature type="compositionally biased region" description="Polar residues" evidence="1">
    <location>
        <begin position="36"/>
        <end position="47"/>
    </location>
</feature>
<feature type="region of interest" description="Disordered" evidence="1">
    <location>
        <begin position="181"/>
        <end position="205"/>
    </location>
</feature>
<protein>
    <submittedName>
        <fullName evidence="2">Uncharacterized protein</fullName>
    </submittedName>
</protein>
<name>A0A8E5HL41_USTVR</name>
<dbReference type="GeneID" id="66062322"/>
<feature type="compositionally biased region" description="Basic and acidic residues" evidence="1">
    <location>
        <begin position="68"/>
        <end position="81"/>
    </location>
</feature>
<evidence type="ECO:0000313" key="3">
    <source>
        <dbReference type="Proteomes" id="UP000027002"/>
    </source>
</evidence>
<gene>
    <name evidence="2" type="ORF">UV8b_01544</name>
</gene>
<feature type="region of interest" description="Disordered" evidence="1">
    <location>
        <begin position="27"/>
        <end position="81"/>
    </location>
</feature>
<evidence type="ECO:0000313" key="2">
    <source>
        <dbReference type="EMBL" id="QUC17303.1"/>
    </source>
</evidence>
<proteinExistence type="predicted"/>
<dbReference type="EMBL" id="CP072753">
    <property type="protein sequence ID" value="QUC17303.1"/>
    <property type="molecule type" value="Genomic_DNA"/>
</dbReference>